<feature type="chain" id="PRO_5022261818" description="Azurin" evidence="5">
    <location>
        <begin position="22"/>
        <end position="151"/>
    </location>
</feature>
<dbReference type="InterPro" id="IPR000923">
    <property type="entry name" value="BlueCu_1"/>
</dbReference>
<evidence type="ECO:0000256" key="2">
    <source>
        <dbReference type="ARBA" id="ARBA00022723"/>
    </source>
</evidence>
<evidence type="ECO:0000313" key="8">
    <source>
        <dbReference type="Proteomes" id="UP000321303"/>
    </source>
</evidence>
<feature type="signal peptide" evidence="5">
    <location>
        <begin position="1"/>
        <end position="21"/>
    </location>
</feature>
<keyword evidence="8" id="KW-1185">Reference proteome</keyword>
<keyword evidence="5" id="KW-0574">Periplasm</keyword>
<gene>
    <name evidence="7" type="ORF">HVA01_00530</name>
</gene>
<dbReference type="EMBL" id="BJXV01000001">
    <property type="protein sequence ID" value="GEN26407.1"/>
    <property type="molecule type" value="Genomic_DNA"/>
</dbReference>
<reference evidence="7 8" key="1">
    <citation type="submission" date="2019-07" db="EMBL/GenBank/DDBJ databases">
        <title>Whole genome shotgun sequence of Halomonas variabilis NBRC 102410.</title>
        <authorList>
            <person name="Hosoyama A."/>
            <person name="Uohara A."/>
            <person name="Ohji S."/>
            <person name="Ichikawa N."/>
        </authorList>
    </citation>
    <scope>NUCLEOTIDE SEQUENCE [LARGE SCALE GENOMIC DNA]</scope>
    <source>
        <strain evidence="7 8">NBRC 102410</strain>
    </source>
</reference>
<comment type="caution">
    <text evidence="7">The sequence shown here is derived from an EMBL/GenBank/DDBJ whole genome shotgun (WGS) entry which is preliminary data.</text>
</comment>
<evidence type="ECO:0000256" key="3">
    <source>
        <dbReference type="ARBA" id="ARBA00022982"/>
    </source>
</evidence>
<dbReference type="CDD" id="cd13922">
    <property type="entry name" value="Azurin"/>
    <property type="match status" value="1"/>
</dbReference>
<dbReference type="InterPro" id="IPR028871">
    <property type="entry name" value="BlueCu_1_BS"/>
</dbReference>
<dbReference type="PANTHER" id="PTHR38439">
    <property type="entry name" value="AURACYANIN-B"/>
    <property type="match status" value="1"/>
</dbReference>
<keyword evidence="3 5" id="KW-0249">Electron transport</keyword>
<evidence type="ECO:0000256" key="5">
    <source>
        <dbReference type="RuleBase" id="RU363017"/>
    </source>
</evidence>
<dbReference type="AlphaFoldDB" id="A0A511UIJ6"/>
<comment type="subcellular location">
    <subcellularLocation>
        <location evidence="5">Periplasm</location>
    </subcellularLocation>
</comment>
<dbReference type="Pfam" id="PF00127">
    <property type="entry name" value="Copper-bind"/>
    <property type="match status" value="1"/>
</dbReference>
<dbReference type="PROSITE" id="PS00196">
    <property type="entry name" value="COPPER_BLUE"/>
    <property type="match status" value="1"/>
</dbReference>
<dbReference type="SUPFAM" id="SSF49503">
    <property type="entry name" value="Cupredoxins"/>
    <property type="match status" value="1"/>
</dbReference>
<dbReference type="GO" id="GO:0005507">
    <property type="term" value="F:copper ion binding"/>
    <property type="evidence" value="ECO:0007669"/>
    <property type="project" value="UniProtKB-UniRule"/>
</dbReference>
<keyword evidence="5" id="KW-0732">Signal</keyword>
<dbReference type="Gene3D" id="2.60.40.420">
    <property type="entry name" value="Cupredoxins - blue copper proteins"/>
    <property type="match status" value="1"/>
</dbReference>
<comment type="function">
    <text evidence="5">Transfers electrons from cytochrome c551 to cytochrome oxidase.</text>
</comment>
<dbReference type="InterPro" id="IPR050845">
    <property type="entry name" value="Cu-binding_ET"/>
</dbReference>
<protein>
    <recommendedName>
        <fullName evidence="5">Azurin</fullName>
    </recommendedName>
</protein>
<keyword evidence="4 5" id="KW-0186">Copper</keyword>
<dbReference type="OrthoDB" id="9814063at2"/>
<feature type="domain" description="Blue (type 1) copper" evidence="6">
    <location>
        <begin position="24"/>
        <end position="149"/>
    </location>
</feature>
<keyword evidence="2 5" id="KW-0479">Metal-binding</keyword>
<dbReference type="PANTHER" id="PTHR38439:SF2">
    <property type="entry name" value="OUTER MEMBRANE PROTEIN H.8"/>
    <property type="match status" value="1"/>
</dbReference>
<dbReference type="GO" id="GO:0042597">
    <property type="term" value="C:periplasmic space"/>
    <property type="evidence" value="ECO:0007669"/>
    <property type="project" value="UniProtKB-SubCell"/>
</dbReference>
<dbReference type="InterPro" id="IPR008972">
    <property type="entry name" value="Cupredoxin"/>
</dbReference>
<accession>A0A511UIJ6</accession>
<dbReference type="RefSeq" id="WP_146872472.1">
    <property type="nucleotide sequence ID" value="NZ_BJXV01000001.1"/>
</dbReference>
<organism evidence="7 8">
    <name type="scientific">Halovibrio variabilis</name>
    <dbReference type="NCBI Taxonomy" id="31910"/>
    <lineage>
        <taxon>Bacteria</taxon>
        <taxon>Pseudomonadati</taxon>
        <taxon>Pseudomonadota</taxon>
        <taxon>Gammaproteobacteria</taxon>
        <taxon>Oceanospirillales</taxon>
        <taxon>Halomonadaceae</taxon>
        <taxon>Halovibrio</taxon>
    </lineage>
</organism>
<dbReference type="NCBIfam" id="TIGR02695">
    <property type="entry name" value="azurin"/>
    <property type="match status" value="1"/>
</dbReference>
<evidence type="ECO:0000256" key="4">
    <source>
        <dbReference type="ARBA" id="ARBA00023008"/>
    </source>
</evidence>
<evidence type="ECO:0000256" key="1">
    <source>
        <dbReference type="ARBA" id="ARBA00022448"/>
    </source>
</evidence>
<dbReference type="Proteomes" id="UP000321303">
    <property type="component" value="Unassembled WGS sequence"/>
</dbReference>
<name>A0A511UIJ6_9GAMM</name>
<proteinExistence type="predicted"/>
<dbReference type="InterPro" id="IPR014068">
    <property type="entry name" value="Azurin"/>
</dbReference>
<keyword evidence="1 5" id="KW-0813">Transport</keyword>
<sequence>MPFKLAATAVLLSLASLPAFAAEDCQVNVAATDQMTFETDAIEISQSCDTFTVNLEHTGSLPVESMGHNWVLAKESDVQGIANDGIAAGLDNGYLPADDDRIIAHTDLIGGGESSSTTFDVAELEEGEDYTFFCSFPGHVAMMRGSVTLVD</sequence>
<evidence type="ECO:0000313" key="7">
    <source>
        <dbReference type="EMBL" id="GEN26407.1"/>
    </source>
</evidence>
<dbReference type="GO" id="GO:0009055">
    <property type="term" value="F:electron transfer activity"/>
    <property type="evidence" value="ECO:0007669"/>
    <property type="project" value="InterPro"/>
</dbReference>
<evidence type="ECO:0000259" key="6">
    <source>
        <dbReference type="Pfam" id="PF00127"/>
    </source>
</evidence>